<keyword evidence="3" id="KW-1185">Reference proteome</keyword>
<feature type="compositionally biased region" description="Acidic residues" evidence="1">
    <location>
        <begin position="79"/>
        <end position="90"/>
    </location>
</feature>
<gene>
    <name evidence="2" type="ORF">EB796_001700</name>
</gene>
<feature type="region of interest" description="Disordered" evidence="1">
    <location>
        <begin position="1"/>
        <end position="30"/>
    </location>
</feature>
<name>A0A7J7KPL4_BUGNE</name>
<feature type="compositionally biased region" description="Acidic residues" evidence="1">
    <location>
        <begin position="48"/>
        <end position="58"/>
    </location>
</feature>
<reference evidence="2" key="1">
    <citation type="submission" date="2020-06" db="EMBL/GenBank/DDBJ databases">
        <title>Draft genome of Bugula neritina, a colonial animal packing powerful symbionts and potential medicines.</title>
        <authorList>
            <person name="Rayko M."/>
        </authorList>
    </citation>
    <scope>NUCLEOTIDE SEQUENCE [LARGE SCALE GENOMIC DNA]</scope>
    <source>
        <strain evidence="2">Kwan_BN1</strain>
    </source>
</reference>
<dbReference type="AlphaFoldDB" id="A0A7J7KPL4"/>
<organism evidence="2 3">
    <name type="scientific">Bugula neritina</name>
    <name type="common">Brown bryozoan</name>
    <name type="synonym">Sertularia neritina</name>
    <dbReference type="NCBI Taxonomy" id="10212"/>
    <lineage>
        <taxon>Eukaryota</taxon>
        <taxon>Metazoa</taxon>
        <taxon>Spiralia</taxon>
        <taxon>Lophotrochozoa</taxon>
        <taxon>Bryozoa</taxon>
        <taxon>Gymnolaemata</taxon>
        <taxon>Cheilostomatida</taxon>
        <taxon>Flustrina</taxon>
        <taxon>Buguloidea</taxon>
        <taxon>Bugulidae</taxon>
        <taxon>Bugula</taxon>
    </lineage>
</organism>
<feature type="region of interest" description="Disordered" evidence="1">
    <location>
        <begin position="47"/>
        <end position="155"/>
    </location>
</feature>
<feature type="region of interest" description="Disordered" evidence="1">
    <location>
        <begin position="179"/>
        <end position="206"/>
    </location>
</feature>
<feature type="compositionally biased region" description="Basic and acidic residues" evidence="1">
    <location>
        <begin position="179"/>
        <end position="189"/>
    </location>
</feature>
<sequence>MSKKQLHKTRNENSARYRTSRVLNRADDEMEANSDIQALNQFLHYLQEESDEDQTVEDGAEKLDDKPSSKRQFPIPTDISDDETDSEDLENGFTPIPPSSLHEEHQVISPQPSPFLKADEQGETITPLPLETSEADPEERTDSEPNSPHSDHGDQLALKDEDMQSLCRQCSELYLELGEKQTNSEHSDVEEADSGRGTASKDELESIAKSQIKVKVKRKQAKTKLPNGRHRIHYNLIDTPYASVPLKNIYLPKIKKKIKAIEQKKELVYCYMCGNYTSDTDHAYKAKLRYRQVSRPRDATAFPNTSPFGPRNVCHKTYSLYATRNTFLVENLVSVFKYTVILIITVRLHLGPTRQNL</sequence>
<comment type="caution">
    <text evidence="2">The sequence shown here is derived from an EMBL/GenBank/DDBJ whole genome shotgun (WGS) entry which is preliminary data.</text>
</comment>
<dbReference type="Proteomes" id="UP000593567">
    <property type="component" value="Unassembled WGS sequence"/>
</dbReference>
<evidence type="ECO:0000313" key="2">
    <source>
        <dbReference type="EMBL" id="KAF6040013.1"/>
    </source>
</evidence>
<feature type="compositionally biased region" description="Basic and acidic residues" evidence="1">
    <location>
        <begin position="59"/>
        <end position="68"/>
    </location>
</feature>
<protein>
    <submittedName>
        <fullName evidence="2">Uncharacterized protein</fullName>
    </submittedName>
</protein>
<dbReference type="EMBL" id="VXIV02000188">
    <property type="protein sequence ID" value="KAF6040013.1"/>
    <property type="molecule type" value="Genomic_DNA"/>
</dbReference>
<evidence type="ECO:0000313" key="3">
    <source>
        <dbReference type="Proteomes" id="UP000593567"/>
    </source>
</evidence>
<feature type="compositionally biased region" description="Basic and acidic residues" evidence="1">
    <location>
        <begin position="138"/>
        <end position="155"/>
    </location>
</feature>
<proteinExistence type="predicted"/>
<evidence type="ECO:0000256" key="1">
    <source>
        <dbReference type="SAM" id="MobiDB-lite"/>
    </source>
</evidence>
<accession>A0A7J7KPL4</accession>